<name>A0A5C4MGX5_9ACTN</name>
<protein>
    <submittedName>
        <fullName evidence="2">Uncharacterized protein</fullName>
    </submittedName>
</protein>
<evidence type="ECO:0000313" key="3">
    <source>
        <dbReference type="Proteomes" id="UP000306740"/>
    </source>
</evidence>
<gene>
    <name evidence="2" type="ORF">FHE65_21710</name>
</gene>
<dbReference type="EMBL" id="VDFR01000100">
    <property type="protein sequence ID" value="TNC41848.1"/>
    <property type="molecule type" value="Genomic_DNA"/>
</dbReference>
<dbReference type="Proteomes" id="UP000306740">
    <property type="component" value="Unassembled WGS sequence"/>
</dbReference>
<accession>A0A5C4MGX5</accession>
<organism evidence="2 3">
    <name type="scientific">Mumia zhuanghuii</name>
    <dbReference type="NCBI Taxonomy" id="2585211"/>
    <lineage>
        <taxon>Bacteria</taxon>
        <taxon>Bacillati</taxon>
        <taxon>Actinomycetota</taxon>
        <taxon>Actinomycetes</taxon>
        <taxon>Propionibacteriales</taxon>
        <taxon>Nocardioidaceae</taxon>
        <taxon>Mumia</taxon>
    </lineage>
</organism>
<dbReference type="AlphaFoldDB" id="A0A5C4MGX5"/>
<reference evidence="2 3" key="1">
    <citation type="submission" date="2019-05" db="EMBL/GenBank/DDBJ databases">
        <title>Mumia sp. nov., isolated from the intestinal contents of plateau pika (Ochotona curzoniae) in the Qinghai-Tibet plateau of China.</title>
        <authorList>
            <person name="Tian Z."/>
        </authorList>
    </citation>
    <scope>NUCLEOTIDE SEQUENCE [LARGE SCALE GENOMIC DNA]</scope>
    <source>
        <strain evidence="3">527</strain>
    </source>
</reference>
<evidence type="ECO:0000256" key="1">
    <source>
        <dbReference type="SAM" id="MobiDB-lite"/>
    </source>
</evidence>
<evidence type="ECO:0000313" key="2">
    <source>
        <dbReference type="EMBL" id="TNC41848.1"/>
    </source>
</evidence>
<sequence>MEFEVLLEWRCWTAALLEHSDQLAMALRFRLRPQQLKRLVYLAPRAERYLTGLQSASVALAKSQHDELLMVLWSQRVALYEAPDKRPCRPLPEPVTQWRQPLGTVP</sequence>
<proteinExistence type="predicted"/>
<comment type="caution">
    <text evidence="2">The sequence shown here is derived from an EMBL/GenBank/DDBJ whole genome shotgun (WGS) entry which is preliminary data.</text>
</comment>
<feature type="region of interest" description="Disordered" evidence="1">
    <location>
        <begin position="85"/>
        <end position="106"/>
    </location>
</feature>
<dbReference type="RefSeq" id="WP_139106579.1">
    <property type="nucleotide sequence ID" value="NZ_VDFR01000100.1"/>
</dbReference>